<keyword evidence="7" id="KW-1185">Reference proteome</keyword>
<reference evidence="6 7" key="1">
    <citation type="submission" date="2020-08" db="EMBL/GenBank/DDBJ databases">
        <title>Genomic Encyclopedia of Type Strains, Phase IV (KMG-IV): sequencing the most valuable type-strain genomes for metagenomic binning, comparative biology and taxonomic classification.</title>
        <authorList>
            <person name="Goeker M."/>
        </authorList>
    </citation>
    <scope>NUCLEOTIDE SEQUENCE [LARGE SCALE GENOMIC DNA]</scope>
    <source>
        <strain evidence="6 7">DSM 102238</strain>
    </source>
</reference>
<dbReference type="PROSITE" id="PS51318">
    <property type="entry name" value="TAT"/>
    <property type="match status" value="1"/>
</dbReference>
<dbReference type="FunFam" id="3.40.50.720:FF:000097">
    <property type="entry name" value="SDR family oxidoreductase"/>
    <property type="match status" value="1"/>
</dbReference>
<evidence type="ECO:0000256" key="5">
    <source>
        <dbReference type="SAM" id="SignalP"/>
    </source>
</evidence>
<dbReference type="PANTHER" id="PTHR48107">
    <property type="entry name" value="NADPH-DEPENDENT ALDEHYDE REDUCTASE-LIKE PROTEIN, CHLOROPLASTIC-RELATED"/>
    <property type="match status" value="1"/>
</dbReference>
<evidence type="ECO:0000256" key="1">
    <source>
        <dbReference type="ARBA" id="ARBA00006484"/>
    </source>
</evidence>
<dbReference type="Proteomes" id="UP000542776">
    <property type="component" value="Unassembled WGS sequence"/>
</dbReference>
<evidence type="ECO:0000256" key="4">
    <source>
        <dbReference type="SAM" id="MobiDB-lite"/>
    </source>
</evidence>
<name>A0A7W6H7S8_9HYPH</name>
<keyword evidence="2" id="KW-0560">Oxidoreductase</keyword>
<keyword evidence="5" id="KW-0732">Signal</keyword>
<evidence type="ECO:0000256" key="2">
    <source>
        <dbReference type="ARBA" id="ARBA00023002"/>
    </source>
</evidence>
<dbReference type="PRINTS" id="PR00080">
    <property type="entry name" value="SDRFAMILY"/>
</dbReference>
<dbReference type="PRINTS" id="PR00081">
    <property type="entry name" value="GDHRDH"/>
</dbReference>
<proteinExistence type="inferred from homology"/>
<accession>A0A7W6H7S8</accession>
<gene>
    <name evidence="6" type="ORF">GGR04_003887</name>
</gene>
<dbReference type="GO" id="GO:0016614">
    <property type="term" value="F:oxidoreductase activity, acting on CH-OH group of donors"/>
    <property type="evidence" value="ECO:0007669"/>
    <property type="project" value="UniProtKB-ARBA"/>
</dbReference>
<comment type="caution">
    <text evidence="6">The sequence shown here is derived from an EMBL/GenBank/DDBJ whole genome shotgun (WGS) entry which is preliminary data.</text>
</comment>
<dbReference type="PANTHER" id="PTHR48107:SF16">
    <property type="entry name" value="NADPH-DEPENDENT ALDEHYDE REDUCTASE 1, CHLOROPLASTIC"/>
    <property type="match status" value="1"/>
</dbReference>
<evidence type="ECO:0000313" key="7">
    <source>
        <dbReference type="Proteomes" id="UP000542776"/>
    </source>
</evidence>
<feature type="compositionally biased region" description="Basic and acidic residues" evidence="4">
    <location>
        <begin position="82"/>
        <end position="91"/>
    </location>
</feature>
<evidence type="ECO:0000313" key="6">
    <source>
        <dbReference type="EMBL" id="MBB4000013.1"/>
    </source>
</evidence>
<dbReference type="Pfam" id="PF13561">
    <property type="entry name" value="adh_short_C2"/>
    <property type="match status" value="1"/>
</dbReference>
<feature type="region of interest" description="Disordered" evidence="4">
    <location>
        <begin position="30"/>
        <end position="101"/>
    </location>
</feature>
<comment type="similarity">
    <text evidence="1">Belongs to the short-chain dehydrogenases/reductases (SDR) family.</text>
</comment>
<sequence length="344" mass="35959">MSETNDRAGITRRGLAGFAAGAGLVAVSAGTAQAQGTPTGQTPQASPPPTGPAKSDPRTKYPQPPFERQEQPFPGLASKMNPRPDHGEESYRGSGRLTGRKALITGGDSGMGRAAAIAYAREGADVAISYLPDEEPDAREVIALVEREGRIALALPGDIRDEATCRRIVAETVQRLGGLDILVNNASRQQQRQSLAEITSEDFDATMKTNVYAMFWLTKAALEHMDAGSAIIQTTSEQAYDPSANLVDYALTKAAEMNFTKSLAKQLGPKGIRVNGVAPGPIWTPLQVAGGATQIDLVAFGGKTPLGRPGQPAELASIYVQLAAADASYATGQIYGAAGGNGQP</sequence>
<protein>
    <recommendedName>
        <fullName evidence="3">Uncharacterized oxidoreductase YghA</fullName>
    </recommendedName>
</protein>
<dbReference type="Gene3D" id="3.40.50.720">
    <property type="entry name" value="NAD(P)-binding Rossmann-like Domain"/>
    <property type="match status" value="1"/>
</dbReference>
<feature type="signal peptide" evidence="5">
    <location>
        <begin position="1"/>
        <end position="34"/>
    </location>
</feature>
<dbReference type="EMBL" id="JACIEK010000014">
    <property type="protein sequence ID" value="MBB4000013.1"/>
    <property type="molecule type" value="Genomic_DNA"/>
</dbReference>
<dbReference type="RefSeq" id="WP_183201517.1">
    <property type="nucleotide sequence ID" value="NZ_JACIEK010000014.1"/>
</dbReference>
<dbReference type="InterPro" id="IPR036291">
    <property type="entry name" value="NAD(P)-bd_dom_sf"/>
</dbReference>
<dbReference type="AlphaFoldDB" id="A0A7W6H7S8"/>
<dbReference type="SUPFAM" id="SSF51735">
    <property type="entry name" value="NAD(P)-binding Rossmann-fold domains"/>
    <property type="match status" value="1"/>
</dbReference>
<dbReference type="InterPro" id="IPR002347">
    <property type="entry name" value="SDR_fam"/>
</dbReference>
<feature type="compositionally biased region" description="Low complexity" evidence="4">
    <location>
        <begin position="30"/>
        <end position="44"/>
    </location>
</feature>
<dbReference type="InterPro" id="IPR006311">
    <property type="entry name" value="TAT_signal"/>
</dbReference>
<feature type="chain" id="PRO_5031032442" description="Uncharacterized oxidoreductase YghA" evidence="5">
    <location>
        <begin position="35"/>
        <end position="344"/>
    </location>
</feature>
<organism evidence="6 7">
    <name type="scientific">Aureimonas pseudogalii</name>
    <dbReference type="NCBI Taxonomy" id="1744844"/>
    <lineage>
        <taxon>Bacteria</taxon>
        <taxon>Pseudomonadati</taxon>
        <taxon>Pseudomonadota</taxon>
        <taxon>Alphaproteobacteria</taxon>
        <taxon>Hyphomicrobiales</taxon>
        <taxon>Aurantimonadaceae</taxon>
        <taxon>Aureimonas</taxon>
    </lineage>
</organism>
<evidence type="ECO:0000256" key="3">
    <source>
        <dbReference type="ARBA" id="ARBA00067437"/>
    </source>
</evidence>